<gene>
    <name evidence="17" type="ORF">TSG867_LOCUS582</name>
</gene>
<dbReference type="InterPro" id="IPR029044">
    <property type="entry name" value="Nucleotide-diphossugar_trans"/>
</dbReference>
<dbReference type="EC" id="2.4.1.135" evidence="3 16"/>
<evidence type="ECO:0000256" key="9">
    <source>
        <dbReference type="ARBA" id="ARBA00023136"/>
    </source>
</evidence>
<comment type="pathway">
    <text evidence="16">Protein modification; protein glycosylation.</text>
</comment>
<feature type="site" description="Interaction with galactose moiety of substrate glycoprotein" evidence="15">
    <location>
        <position position="211"/>
    </location>
</feature>
<evidence type="ECO:0000256" key="13">
    <source>
        <dbReference type="PIRSR" id="PIRSR605027-1"/>
    </source>
</evidence>
<dbReference type="FunFam" id="3.90.550.10:FF:000044">
    <property type="entry name" value="Galactosylgalactosylxylosylprotein 3-beta-glucuronosyltransferase"/>
    <property type="match status" value="1"/>
</dbReference>
<evidence type="ECO:0000256" key="10">
    <source>
        <dbReference type="ARBA" id="ARBA00023180"/>
    </source>
</evidence>
<evidence type="ECO:0000256" key="6">
    <source>
        <dbReference type="ARBA" id="ARBA00022723"/>
    </source>
</evidence>
<dbReference type="Pfam" id="PF03360">
    <property type="entry name" value="Glyco_transf_43"/>
    <property type="match status" value="1"/>
</dbReference>
<evidence type="ECO:0000256" key="14">
    <source>
        <dbReference type="PIRSR" id="PIRSR605027-3"/>
    </source>
</evidence>
<keyword evidence="11 14" id="KW-0464">Manganese</keyword>
<evidence type="ECO:0000256" key="2">
    <source>
        <dbReference type="ARBA" id="ARBA00007706"/>
    </source>
</evidence>
<sequence length="320" mass="37269">RFDWESCRLLVLSGAGSDGFRLNPEAGWSDLVKNIDNKQGMKPWEQLLVMYPGLVVPIQESWNDPLSIRKIYMITPTKTRAEQIADLTRLAQTLYLIPNLFWIIVEDESQRTGRLHRLLQSFNLPFIHLNIATPDYLKPTKNQSTWRRPRGMHQKNIALQWIRENTNTNDDALVYFADDDNSYHWKLFQEIRKVQLVGVWPVGLVGELLYERPICLNGKVYSWFHYIYRKRKFPTDMAGFAIHLGLVHKHSNYLFNVSANSVGEQESNILDAMTSMNQLECLANNASKIYVWHTKTQSMFLTTTEKLRNAGMKYDLISEL</sequence>
<comment type="caution">
    <text evidence="17">The sequence shown here is derived from an EMBL/GenBank/DDBJ whole genome shotgun (WGS) entry which is preliminary data.</text>
</comment>
<dbReference type="Proteomes" id="UP000663862">
    <property type="component" value="Unassembled WGS sequence"/>
</dbReference>
<organism evidence="17 18">
    <name type="scientific">Rotaria socialis</name>
    <dbReference type="NCBI Taxonomy" id="392032"/>
    <lineage>
        <taxon>Eukaryota</taxon>
        <taxon>Metazoa</taxon>
        <taxon>Spiralia</taxon>
        <taxon>Gnathifera</taxon>
        <taxon>Rotifera</taxon>
        <taxon>Eurotatoria</taxon>
        <taxon>Bdelloidea</taxon>
        <taxon>Philodinida</taxon>
        <taxon>Philodinidae</taxon>
        <taxon>Rotaria</taxon>
    </lineage>
</organism>
<keyword evidence="10" id="KW-0325">Glycoprotein</keyword>
<accession>A0A820BL86</accession>
<comment type="cofactor">
    <cofactor evidence="14 16">
        <name>Mn(2+)</name>
        <dbReference type="ChEBI" id="CHEBI:29035"/>
    </cofactor>
</comment>
<dbReference type="UniPathway" id="UPA00378"/>
<evidence type="ECO:0000256" key="12">
    <source>
        <dbReference type="ARBA" id="ARBA00047979"/>
    </source>
</evidence>
<feature type="active site" description="Proton donor/acceptor" evidence="13">
    <location>
        <position position="266"/>
    </location>
</feature>
<keyword evidence="9" id="KW-0472">Membrane</keyword>
<evidence type="ECO:0000256" key="7">
    <source>
        <dbReference type="ARBA" id="ARBA00022968"/>
    </source>
</evidence>
<protein>
    <recommendedName>
        <fullName evidence="3 16">Galactosylgalactosylxylosylprotein 3-beta-glucuronosyltransferase</fullName>
        <ecNumber evidence="3 16">2.4.1.135</ecNumber>
    </recommendedName>
</protein>
<evidence type="ECO:0000313" key="18">
    <source>
        <dbReference type="Proteomes" id="UP000663862"/>
    </source>
</evidence>
<comment type="similarity">
    <text evidence="2 16">Belongs to the glycosyltransferase 43 family.</text>
</comment>
<keyword evidence="7 16" id="KW-0735">Signal-anchor</keyword>
<dbReference type="Gene3D" id="3.90.550.10">
    <property type="entry name" value="Spore Coat Polysaccharide Biosynthesis Protein SpsA, Chain A"/>
    <property type="match status" value="1"/>
</dbReference>
<dbReference type="PANTHER" id="PTHR10896">
    <property type="entry name" value="GALACTOSYLGALACTOSYLXYLOSYLPROTEIN 3-BETA-GLUCURONOSYLTRANSFERASE BETA-1,3-GLUCURONYLTRANSFERASE"/>
    <property type="match status" value="1"/>
</dbReference>
<name>A0A820BL86_9BILA</name>
<dbReference type="GO" id="GO:0050650">
    <property type="term" value="P:chondroitin sulfate proteoglycan biosynthetic process"/>
    <property type="evidence" value="ECO:0007669"/>
    <property type="project" value="TreeGrafter"/>
</dbReference>
<dbReference type="PANTHER" id="PTHR10896:SF65">
    <property type="entry name" value="GALACTOSYLGALACTOSYLXYLOSYLPROTEIN 3-BETA-GLUCURONOSYLTRANSFERASE 3"/>
    <property type="match status" value="1"/>
</dbReference>
<keyword evidence="6 14" id="KW-0479">Metal-binding</keyword>
<evidence type="ECO:0000256" key="11">
    <source>
        <dbReference type="ARBA" id="ARBA00023211"/>
    </source>
</evidence>
<evidence type="ECO:0000256" key="8">
    <source>
        <dbReference type="ARBA" id="ARBA00022989"/>
    </source>
</evidence>
<evidence type="ECO:0000256" key="5">
    <source>
        <dbReference type="ARBA" id="ARBA00022692"/>
    </source>
</evidence>
<dbReference type="GO" id="GO:0046872">
    <property type="term" value="F:metal ion binding"/>
    <property type="evidence" value="ECO:0007669"/>
    <property type="project" value="UniProtKB-KW"/>
</dbReference>
<evidence type="ECO:0000256" key="1">
    <source>
        <dbReference type="ARBA" id="ARBA00004606"/>
    </source>
</evidence>
<evidence type="ECO:0000256" key="3">
    <source>
        <dbReference type="ARBA" id="ARBA00012641"/>
    </source>
</evidence>
<reference evidence="17" key="1">
    <citation type="submission" date="2021-02" db="EMBL/GenBank/DDBJ databases">
        <authorList>
            <person name="Nowell W R."/>
        </authorList>
    </citation>
    <scope>NUCLEOTIDE SEQUENCE</scope>
</reference>
<evidence type="ECO:0000256" key="16">
    <source>
        <dbReference type="RuleBase" id="RU363127"/>
    </source>
</evidence>
<evidence type="ECO:0000256" key="4">
    <source>
        <dbReference type="ARBA" id="ARBA00022679"/>
    </source>
</evidence>
<proteinExistence type="inferred from homology"/>
<evidence type="ECO:0000256" key="15">
    <source>
        <dbReference type="PIRSR" id="PIRSR605027-4"/>
    </source>
</evidence>
<dbReference type="InterPro" id="IPR005027">
    <property type="entry name" value="Glyco_trans_43"/>
</dbReference>
<dbReference type="GO" id="GO:0015018">
    <property type="term" value="F:galactosylgalactosylxylosylprotein 3-beta-glucuronosyltransferase activity"/>
    <property type="evidence" value="ECO:0007669"/>
    <property type="project" value="UniProtKB-UniRule"/>
</dbReference>
<comment type="catalytic activity">
    <reaction evidence="12 16">
        <text>3-O-(beta-D-galactosyl-(1-&gt;3)-beta-D-galactosyl-(1-&gt;4)-beta-D-xylosyl)-L-seryl-[protein] + UDP-alpha-D-glucuronate = 3-O-(beta-D-GlcA-(1-&gt;3)-beta-D-Gal-(1-&gt;3)-beta-D-Gal-(1-&gt;4)-beta-D-Xyl)-L-seryl-[protein] + UDP + H(+)</text>
        <dbReference type="Rhea" id="RHEA:24168"/>
        <dbReference type="Rhea" id="RHEA-COMP:12571"/>
        <dbReference type="Rhea" id="RHEA-COMP:12573"/>
        <dbReference type="ChEBI" id="CHEBI:15378"/>
        <dbReference type="ChEBI" id="CHEBI:58052"/>
        <dbReference type="ChEBI" id="CHEBI:58223"/>
        <dbReference type="ChEBI" id="CHEBI:132090"/>
        <dbReference type="ChEBI" id="CHEBI:132093"/>
        <dbReference type="EC" id="2.4.1.135"/>
    </reaction>
</comment>
<dbReference type="GO" id="GO:0005975">
    <property type="term" value="P:carbohydrate metabolic process"/>
    <property type="evidence" value="ECO:0007669"/>
    <property type="project" value="TreeGrafter"/>
</dbReference>
<dbReference type="EMBL" id="CAJOBQ010000012">
    <property type="protein sequence ID" value="CAF4209080.1"/>
    <property type="molecule type" value="Genomic_DNA"/>
</dbReference>
<keyword evidence="16" id="KW-0333">Golgi apparatus</keyword>
<dbReference type="SUPFAM" id="SSF53448">
    <property type="entry name" value="Nucleotide-diphospho-sugar transferases"/>
    <property type="match status" value="1"/>
</dbReference>
<dbReference type="AlphaFoldDB" id="A0A820BL86"/>
<comment type="subcellular location">
    <subcellularLocation>
        <location evidence="16">Golgi apparatus membrane</location>
        <topology evidence="16">Single-pass type II membrane protein</topology>
    </subcellularLocation>
    <subcellularLocation>
        <location evidence="1">Membrane</location>
        <topology evidence="1">Single-pass type II membrane protein</topology>
    </subcellularLocation>
</comment>
<dbReference type="GO" id="GO:0000139">
    <property type="term" value="C:Golgi membrane"/>
    <property type="evidence" value="ECO:0007669"/>
    <property type="project" value="UniProtKB-SubCell"/>
</dbReference>
<keyword evidence="4 16" id="KW-0808">Transferase</keyword>
<evidence type="ECO:0000313" key="17">
    <source>
        <dbReference type="EMBL" id="CAF4209080.1"/>
    </source>
</evidence>
<keyword evidence="8" id="KW-1133">Transmembrane helix</keyword>
<keyword evidence="5" id="KW-0812">Transmembrane</keyword>
<feature type="non-terminal residue" evidence="17">
    <location>
        <position position="1"/>
    </location>
</feature>
<dbReference type="CDD" id="cd00218">
    <property type="entry name" value="GlcAT-I"/>
    <property type="match status" value="1"/>
</dbReference>
<feature type="binding site" evidence="14">
    <location>
        <position position="180"/>
    </location>
    <ligand>
        <name>Mn(2+)</name>
        <dbReference type="ChEBI" id="CHEBI:29035"/>
    </ligand>
</feature>